<dbReference type="CDD" id="cd17557">
    <property type="entry name" value="REC_Rcp-like"/>
    <property type="match status" value="1"/>
</dbReference>
<dbReference type="InterPro" id="IPR001789">
    <property type="entry name" value="Sig_transdc_resp-reg_receiver"/>
</dbReference>
<dbReference type="SMART" id="SM00448">
    <property type="entry name" value="REC"/>
    <property type="match status" value="1"/>
</dbReference>
<dbReference type="SUPFAM" id="SSF52172">
    <property type="entry name" value="CheY-like"/>
    <property type="match status" value="1"/>
</dbReference>
<name>A0A8J8Q145_9EURY</name>
<proteinExistence type="predicted"/>
<gene>
    <name evidence="3" type="ORF">CV102_11840</name>
</gene>
<evidence type="ECO:0000259" key="2">
    <source>
        <dbReference type="PROSITE" id="PS50110"/>
    </source>
</evidence>
<dbReference type="Pfam" id="PF00072">
    <property type="entry name" value="Response_reg"/>
    <property type="match status" value="1"/>
</dbReference>
<dbReference type="PANTHER" id="PTHR44520">
    <property type="entry name" value="RESPONSE REGULATOR RCP1-RELATED"/>
    <property type="match status" value="1"/>
</dbReference>
<dbReference type="OrthoDB" id="9652at2157"/>
<organism evidence="3 4">
    <name type="scientific">Natronococcus pandeyae</name>
    <dbReference type="NCBI Taxonomy" id="2055836"/>
    <lineage>
        <taxon>Archaea</taxon>
        <taxon>Methanobacteriati</taxon>
        <taxon>Methanobacteriota</taxon>
        <taxon>Stenosarchaea group</taxon>
        <taxon>Halobacteria</taxon>
        <taxon>Halobacteriales</taxon>
        <taxon>Natrialbaceae</taxon>
        <taxon>Natronococcus</taxon>
    </lineage>
</organism>
<evidence type="ECO:0000256" key="1">
    <source>
        <dbReference type="PROSITE-ProRule" id="PRU00169"/>
    </source>
</evidence>
<dbReference type="Proteomes" id="UP000766904">
    <property type="component" value="Unassembled WGS sequence"/>
</dbReference>
<dbReference type="RefSeq" id="WP_148858188.1">
    <property type="nucleotide sequence ID" value="NZ_PHNJ01000005.1"/>
</dbReference>
<dbReference type="PROSITE" id="PS50110">
    <property type="entry name" value="RESPONSE_REGULATORY"/>
    <property type="match status" value="1"/>
</dbReference>
<dbReference type="EMBL" id="PHNJ01000005">
    <property type="protein sequence ID" value="TYL38486.1"/>
    <property type="molecule type" value="Genomic_DNA"/>
</dbReference>
<keyword evidence="4" id="KW-1185">Reference proteome</keyword>
<accession>A0A8J8Q145</accession>
<dbReference type="GO" id="GO:0000160">
    <property type="term" value="P:phosphorelay signal transduction system"/>
    <property type="evidence" value="ECO:0007669"/>
    <property type="project" value="InterPro"/>
</dbReference>
<evidence type="ECO:0000313" key="3">
    <source>
        <dbReference type="EMBL" id="TYL38486.1"/>
    </source>
</evidence>
<evidence type="ECO:0000313" key="4">
    <source>
        <dbReference type="Proteomes" id="UP000766904"/>
    </source>
</evidence>
<sequence>MRTTTPSKPIDVLLVEDNPGDVRLVEEAFEMVTNEIRLHSVSDGTEALEFLSDGREDDTTPFPDLLLLDLDVPRTHGFEVLEEVRDDPALVTLPVIVLTNSTDETDIGESYDLCANAYLTKPDSQEEFVSLARAVEEFWVQTAKLPPVPAV</sequence>
<protein>
    <submittedName>
        <fullName evidence="3">Response regulator</fullName>
    </submittedName>
</protein>
<dbReference type="InterPro" id="IPR011006">
    <property type="entry name" value="CheY-like_superfamily"/>
</dbReference>
<keyword evidence="1" id="KW-0597">Phosphoprotein</keyword>
<dbReference type="InterPro" id="IPR052893">
    <property type="entry name" value="TCS_response_regulator"/>
</dbReference>
<dbReference type="Gene3D" id="3.40.50.2300">
    <property type="match status" value="1"/>
</dbReference>
<reference evidence="3" key="1">
    <citation type="submission" date="2017-11" db="EMBL/GenBank/DDBJ databases">
        <authorList>
            <person name="Kajale S.C."/>
            <person name="Sharma A."/>
        </authorList>
    </citation>
    <scope>NUCLEOTIDE SEQUENCE</scope>
    <source>
        <strain evidence="3">LS1_42</strain>
    </source>
</reference>
<feature type="domain" description="Response regulatory" evidence="2">
    <location>
        <begin position="11"/>
        <end position="136"/>
    </location>
</feature>
<dbReference type="PANTHER" id="PTHR44520:SF2">
    <property type="entry name" value="RESPONSE REGULATOR RCP1"/>
    <property type="match status" value="1"/>
</dbReference>
<comment type="caution">
    <text evidence="3">The sequence shown here is derived from an EMBL/GenBank/DDBJ whole genome shotgun (WGS) entry which is preliminary data.</text>
</comment>
<dbReference type="AlphaFoldDB" id="A0A8J8Q145"/>
<feature type="modified residue" description="4-aspartylphosphate" evidence="1">
    <location>
        <position position="69"/>
    </location>
</feature>